<evidence type="ECO:0000313" key="2">
    <source>
        <dbReference type="Proteomes" id="UP000541154"/>
    </source>
</evidence>
<dbReference type="EMBL" id="SPNV01000476">
    <property type="protein sequence ID" value="KAF5855222.1"/>
    <property type="molecule type" value="Genomic_DNA"/>
</dbReference>
<keyword evidence="2" id="KW-1185">Reference proteome</keyword>
<organism evidence="1 2">
    <name type="scientific">Petromyces alliaceus</name>
    <name type="common">Aspergillus alliaceus</name>
    <dbReference type="NCBI Taxonomy" id="209559"/>
    <lineage>
        <taxon>Eukaryota</taxon>
        <taxon>Fungi</taxon>
        <taxon>Dikarya</taxon>
        <taxon>Ascomycota</taxon>
        <taxon>Pezizomycotina</taxon>
        <taxon>Eurotiomycetes</taxon>
        <taxon>Eurotiomycetidae</taxon>
        <taxon>Eurotiales</taxon>
        <taxon>Aspergillaceae</taxon>
        <taxon>Aspergillus</taxon>
        <taxon>Aspergillus subgen. Circumdati</taxon>
    </lineage>
</organism>
<evidence type="ECO:0000313" key="1">
    <source>
        <dbReference type="EMBL" id="KAF5855222.1"/>
    </source>
</evidence>
<dbReference type="Proteomes" id="UP000541154">
    <property type="component" value="Unassembled WGS sequence"/>
</dbReference>
<accession>A0A8H5ZTW0</accession>
<gene>
    <name evidence="1" type="ORF">ETB97_009657</name>
</gene>
<dbReference type="AlphaFoldDB" id="A0A8H5ZTW0"/>
<reference evidence="1 2" key="1">
    <citation type="submission" date="2019-04" db="EMBL/GenBank/DDBJ databases">
        <title>Aspergillus burnettii sp. nov., novel species from soil in southeast Queensland.</title>
        <authorList>
            <person name="Gilchrist C.L.M."/>
            <person name="Pitt J.I."/>
            <person name="Lange L."/>
            <person name="Lacey H.J."/>
            <person name="Vuong D."/>
            <person name="Midgley D.J."/>
            <person name="Greenfield P."/>
            <person name="Bradbury M."/>
            <person name="Lacey E."/>
            <person name="Busk P.K."/>
            <person name="Pilgaard B."/>
            <person name="Chooi Y.H."/>
            <person name="Piggott A.M."/>
        </authorList>
    </citation>
    <scope>NUCLEOTIDE SEQUENCE [LARGE SCALE GENOMIC DNA]</scope>
    <source>
        <strain evidence="1 2">FRR 5400</strain>
    </source>
</reference>
<proteinExistence type="predicted"/>
<name>A0A8H5ZTW0_PETAA</name>
<comment type="caution">
    <text evidence="1">The sequence shown here is derived from an EMBL/GenBank/DDBJ whole genome shotgun (WGS) entry which is preliminary data.</text>
</comment>
<sequence length="61" mass="7018">MVLTCAEHHHSQKLVAALLDLSRAKSWGGFCYNLLRGLAELVTNTCSFNWRRLDMIRILED</sequence>
<protein>
    <submittedName>
        <fullName evidence="1">Uncharacterized protein</fullName>
    </submittedName>
</protein>